<dbReference type="GO" id="GO:0009236">
    <property type="term" value="P:cobalamin biosynthetic process"/>
    <property type="evidence" value="ECO:0007669"/>
    <property type="project" value="UniProtKB-UniPathway"/>
</dbReference>
<dbReference type="GO" id="GO:0016994">
    <property type="term" value="F:precorrin-6A reductase activity"/>
    <property type="evidence" value="ECO:0007669"/>
    <property type="project" value="UniProtKB-EC"/>
</dbReference>
<dbReference type="EC" id="1.3.1.54" evidence="4"/>
<comment type="caution">
    <text evidence="4">The sequence shown here is derived from an EMBL/GenBank/DDBJ whole genome shotgun (WGS) entry which is preliminary data.</text>
</comment>
<protein>
    <submittedName>
        <fullName evidence="4">Precorrin-6A reductase</fullName>
        <ecNumber evidence="4">1.3.1.54</ecNumber>
    </submittedName>
</protein>
<dbReference type="Pfam" id="PF02571">
    <property type="entry name" value="CbiJ"/>
    <property type="match status" value="1"/>
</dbReference>
<evidence type="ECO:0000313" key="4">
    <source>
        <dbReference type="EMBL" id="OJI94424.1"/>
    </source>
</evidence>
<dbReference type="AlphaFoldDB" id="A0A1L9NZ34"/>
<keyword evidence="2" id="KW-0169">Cobalamin biosynthesis</keyword>
<name>A0A1L9NZ34_9RHOB</name>
<dbReference type="NCBIfam" id="NF005968">
    <property type="entry name" value="PRK08057.1-2"/>
    <property type="match status" value="1"/>
</dbReference>
<evidence type="ECO:0000256" key="2">
    <source>
        <dbReference type="ARBA" id="ARBA00022573"/>
    </source>
</evidence>
<evidence type="ECO:0000256" key="1">
    <source>
        <dbReference type="ARBA" id="ARBA00004953"/>
    </source>
</evidence>
<comment type="pathway">
    <text evidence="1">Cofactor biosynthesis; adenosylcobalamin biosynthesis.</text>
</comment>
<dbReference type="EMBL" id="MLCB01000099">
    <property type="protein sequence ID" value="OJI94424.1"/>
    <property type="molecule type" value="Genomic_DNA"/>
</dbReference>
<proteinExistence type="predicted"/>
<accession>A0A1L9NZ34</accession>
<reference evidence="4 5" key="1">
    <citation type="submission" date="2016-10" db="EMBL/GenBank/DDBJ databases">
        <title>Genome sequence of Planktotalea frisia SH6-1.</title>
        <authorList>
            <person name="Poehlein A."/>
            <person name="Bakenhus I."/>
            <person name="Voget S."/>
            <person name="Brinkhoff T."/>
            <person name="Simon M."/>
        </authorList>
    </citation>
    <scope>NUCLEOTIDE SEQUENCE [LARGE SCALE GENOMIC DNA]</scope>
    <source>
        <strain evidence="4 5">SH6-1</strain>
    </source>
</reference>
<dbReference type="OrthoDB" id="5183775at2"/>
<gene>
    <name evidence="4" type="primary">cobK</name>
    <name evidence="4" type="ORF">PFRI_13580</name>
</gene>
<dbReference type="STRING" id="696762.PFRI_13580"/>
<keyword evidence="5" id="KW-1185">Reference proteome</keyword>
<evidence type="ECO:0000256" key="3">
    <source>
        <dbReference type="ARBA" id="ARBA00023002"/>
    </source>
</evidence>
<dbReference type="NCBIfam" id="TIGR00715">
    <property type="entry name" value="precor6x_red"/>
    <property type="match status" value="1"/>
</dbReference>
<dbReference type="PROSITE" id="PS51014">
    <property type="entry name" value="COBK_CBIJ"/>
    <property type="match status" value="1"/>
</dbReference>
<dbReference type="InterPro" id="IPR003723">
    <property type="entry name" value="Precorrin-6x_reduct"/>
</dbReference>
<dbReference type="PANTHER" id="PTHR36925:SF1">
    <property type="entry name" value="COBALT-PRECORRIN-6A REDUCTASE"/>
    <property type="match status" value="1"/>
</dbReference>
<keyword evidence="3 4" id="KW-0560">Oxidoreductase</keyword>
<dbReference type="RefSeq" id="WP_072629949.1">
    <property type="nucleotide sequence ID" value="NZ_MLCB01000099.1"/>
</dbReference>
<dbReference type="PANTHER" id="PTHR36925">
    <property type="entry name" value="COBALT-PRECORRIN-6A REDUCTASE"/>
    <property type="match status" value="1"/>
</dbReference>
<organism evidence="4 5">
    <name type="scientific">Planktotalea frisia</name>
    <dbReference type="NCBI Taxonomy" id="696762"/>
    <lineage>
        <taxon>Bacteria</taxon>
        <taxon>Pseudomonadati</taxon>
        <taxon>Pseudomonadota</taxon>
        <taxon>Alphaproteobacteria</taxon>
        <taxon>Rhodobacterales</taxon>
        <taxon>Paracoccaceae</taxon>
        <taxon>Planktotalea</taxon>
    </lineage>
</organism>
<sequence length="243" mass="26514">MTLLILSGTGEGRRIAAELHSQGIDLIASLAGETRNPKDQIVPLRIGGFGGEEGFRRYLAEAKISAVLDVTHPFASEISERSARICADLMLPYCIFARPPWTPNAQDDWTELEDESAAAQYISAGATVFLATGRKTLHRFADLSKCRLICRQIDPPDGPFPFANGEFLIGRPPFSVEDEIALFDKLKVDWLIVKNAGGAASFSKLEAARALKLKVGMIKRPERPDAPSVSSIEQAVEWGKSFG</sequence>
<dbReference type="Proteomes" id="UP000184514">
    <property type="component" value="Unassembled WGS sequence"/>
</dbReference>
<evidence type="ECO:0000313" key="5">
    <source>
        <dbReference type="Proteomes" id="UP000184514"/>
    </source>
</evidence>
<dbReference type="UniPathway" id="UPA00148"/>